<keyword evidence="3 5" id="KW-1133">Transmembrane helix</keyword>
<evidence type="ECO:0000256" key="2">
    <source>
        <dbReference type="ARBA" id="ARBA00022692"/>
    </source>
</evidence>
<dbReference type="InterPro" id="IPR013525">
    <property type="entry name" value="ABC2_TM"/>
</dbReference>
<feature type="transmembrane region" description="Helical" evidence="5">
    <location>
        <begin position="20"/>
        <end position="40"/>
    </location>
</feature>
<reference evidence="7 8" key="1">
    <citation type="journal article" date="2020" name="New Microbes New Infect">
        <title>Sellimonas caecigallum sp. nov., description and genome sequence of a new member of the Sellimonas genus isolated from the cecum of feral chicken.</title>
        <authorList>
            <person name="Wongkuna S."/>
            <person name="Ghimire S."/>
            <person name="Antony L."/>
            <person name="Chankhamhaengdecha S."/>
            <person name="Janvilisri T."/>
            <person name="Scaria J."/>
        </authorList>
    </citation>
    <scope>NUCLEOTIDE SEQUENCE [LARGE SCALE GENOMIC DNA]</scope>
    <source>
        <strain evidence="7 8">SW451</strain>
    </source>
</reference>
<evidence type="ECO:0000259" key="6">
    <source>
        <dbReference type="Pfam" id="PF12698"/>
    </source>
</evidence>
<proteinExistence type="predicted"/>
<dbReference type="RefSeq" id="WP_087210295.1">
    <property type="nucleotide sequence ID" value="NZ_CP173660.1"/>
</dbReference>
<dbReference type="PANTHER" id="PTHR43471:SF3">
    <property type="entry name" value="ABC TRANSPORTER PERMEASE PROTEIN NATB"/>
    <property type="match status" value="1"/>
</dbReference>
<feature type="domain" description="ABC-2 type transporter transmembrane" evidence="6">
    <location>
        <begin position="16"/>
        <end position="386"/>
    </location>
</feature>
<protein>
    <submittedName>
        <fullName evidence="7">ABC transporter permease</fullName>
    </submittedName>
</protein>
<dbReference type="EMBL" id="VIRV01000011">
    <property type="protein sequence ID" value="MBY0759163.1"/>
    <property type="molecule type" value="Genomic_DNA"/>
</dbReference>
<evidence type="ECO:0000313" key="8">
    <source>
        <dbReference type="Proteomes" id="UP000779049"/>
    </source>
</evidence>
<accession>A0ABS7L847</accession>
<evidence type="ECO:0000256" key="3">
    <source>
        <dbReference type="ARBA" id="ARBA00022989"/>
    </source>
</evidence>
<feature type="transmembrane region" description="Helical" evidence="5">
    <location>
        <begin position="367"/>
        <end position="389"/>
    </location>
</feature>
<comment type="subcellular location">
    <subcellularLocation>
        <location evidence="1">Membrane</location>
        <topology evidence="1">Multi-pass membrane protein</topology>
    </subcellularLocation>
</comment>
<dbReference type="Pfam" id="PF12698">
    <property type="entry name" value="ABC2_membrane_3"/>
    <property type="match status" value="1"/>
</dbReference>
<feature type="transmembrane region" description="Helical" evidence="5">
    <location>
        <begin position="282"/>
        <end position="306"/>
    </location>
</feature>
<organism evidence="7 8">
    <name type="scientific">Sellimonas caecigallum</name>
    <dbReference type="NCBI Taxonomy" id="2592333"/>
    <lineage>
        <taxon>Bacteria</taxon>
        <taxon>Bacillati</taxon>
        <taxon>Bacillota</taxon>
        <taxon>Clostridia</taxon>
        <taxon>Lachnospirales</taxon>
        <taxon>Lachnospiraceae</taxon>
        <taxon>Sellimonas</taxon>
    </lineage>
</organism>
<feature type="transmembrane region" description="Helical" evidence="5">
    <location>
        <begin position="313"/>
        <end position="334"/>
    </location>
</feature>
<name>A0ABS7L847_9FIRM</name>
<dbReference type="Proteomes" id="UP000779049">
    <property type="component" value="Unassembled WGS sequence"/>
</dbReference>
<keyword evidence="2 5" id="KW-0812">Transmembrane</keyword>
<comment type="caution">
    <text evidence="7">The sequence shown here is derived from an EMBL/GenBank/DDBJ whole genome shotgun (WGS) entry which is preliminary data.</text>
</comment>
<gene>
    <name evidence="7" type="ORF">FLB61_08695</name>
</gene>
<evidence type="ECO:0000256" key="1">
    <source>
        <dbReference type="ARBA" id="ARBA00004141"/>
    </source>
</evidence>
<dbReference type="PANTHER" id="PTHR43471">
    <property type="entry name" value="ABC TRANSPORTER PERMEASE"/>
    <property type="match status" value="1"/>
</dbReference>
<evidence type="ECO:0000313" key="7">
    <source>
        <dbReference type="EMBL" id="MBY0759163.1"/>
    </source>
</evidence>
<sequence length="397" mass="43628">MKTIYKKELARIFKDKKMIFSVFFLPVLLMVGIMALVGSLSKSEMEKIQEHKSIVYMINQPDSFAQFMEAADFNISVKDIATDAEFENAKTKLRDGDADLIIEFPDNFDQVIASYQEGQDVPQIKTYYNPSEDYSSSAYETISTQGLEAYRQILLSQRIGDLNGIQIFTVNTDNPDMVVQDDQKASGKALGMMLPYFITILLFAGAMGLGVDMVAGEKERGTMASLLVTQVKRKSIVLGKVFALMTLSGISSVIYIVVMGVSFPKILGGDSGLNFEVTVEQIVMIGVLLVAIAFLYSSIIVLISVFAKDTKEASTYITPAYMVVLVIGLMTMFTTKDAGTMEYMIPFYNTALALKGILVNEVTMAQYGITLGVTLVLGAVLTVAIAKAFESEKVMNM</sequence>
<evidence type="ECO:0000256" key="5">
    <source>
        <dbReference type="SAM" id="Phobius"/>
    </source>
</evidence>
<feature type="transmembrane region" description="Helical" evidence="5">
    <location>
        <begin position="236"/>
        <end position="262"/>
    </location>
</feature>
<evidence type="ECO:0000256" key="4">
    <source>
        <dbReference type="ARBA" id="ARBA00023136"/>
    </source>
</evidence>
<keyword evidence="8" id="KW-1185">Reference proteome</keyword>
<feature type="transmembrane region" description="Helical" evidence="5">
    <location>
        <begin position="193"/>
        <end position="215"/>
    </location>
</feature>
<keyword evidence="4 5" id="KW-0472">Membrane</keyword>
<dbReference type="Gene3D" id="3.40.1710.10">
    <property type="entry name" value="abc type-2 transporter like domain"/>
    <property type="match status" value="1"/>
</dbReference>